<reference evidence="2 3" key="1">
    <citation type="journal article" date="2017" name="PLoS Biol.">
        <title>The sea cucumber genome provides insights into morphological evolution and visceral regeneration.</title>
        <authorList>
            <person name="Zhang X."/>
            <person name="Sun L."/>
            <person name="Yuan J."/>
            <person name="Sun Y."/>
            <person name="Gao Y."/>
            <person name="Zhang L."/>
            <person name="Li S."/>
            <person name="Dai H."/>
            <person name="Hamel J.F."/>
            <person name="Liu C."/>
            <person name="Yu Y."/>
            <person name="Liu S."/>
            <person name="Lin W."/>
            <person name="Guo K."/>
            <person name="Jin S."/>
            <person name="Xu P."/>
            <person name="Storey K.B."/>
            <person name="Huan P."/>
            <person name="Zhang T."/>
            <person name="Zhou Y."/>
            <person name="Zhang J."/>
            <person name="Lin C."/>
            <person name="Li X."/>
            <person name="Xing L."/>
            <person name="Huo D."/>
            <person name="Sun M."/>
            <person name="Wang L."/>
            <person name="Mercier A."/>
            <person name="Li F."/>
            <person name="Yang H."/>
            <person name="Xiang J."/>
        </authorList>
    </citation>
    <scope>NUCLEOTIDE SEQUENCE [LARGE SCALE GENOMIC DNA]</scope>
    <source>
        <strain evidence="2">Shaxun</strain>
        <tissue evidence="2">Muscle</tissue>
    </source>
</reference>
<evidence type="ECO:0000313" key="2">
    <source>
        <dbReference type="EMBL" id="PIK45707.1"/>
    </source>
</evidence>
<keyword evidence="1" id="KW-0812">Transmembrane</keyword>
<dbReference type="EMBL" id="MRZV01000692">
    <property type="protein sequence ID" value="PIK45707.1"/>
    <property type="molecule type" value="Genomic_DNA"/>
</dbReference>
<sequence length="64" mass="7624">MQSLNFRLLFNDLHLWSVILSVIIMNYTFVDGKSDYFQGSMLCIVYFILLVMFFYAPESRVCRN</sequence>
<name>A0A2G8KCH5_STIJA</name>
<proteinExistence type="predicted"/>
<evidence type="ECO:0000256" key="1">
    <source>
        <dbReference type="SAM" id="Phobius"/>
    </source>
</evidence>
<organism evidence="2 3">
    <name type="scientific">Stichopus japonicus</name>
    <name type="common">Sea cucumber</name>
    <dbReference type="NCBI Taxonomy" id="307972"/>
    <lineage>
        <taxon>Eukaryota</taxon>
        <taxon>Metazoa</taxon>
        <taxon>Echinodermata</taxon>
        <taxon>Eleutherozoa</taxon>
        <taxon>Echinozoa</taxon>
        <taxon>Holothuroidea</taxon>
        <taxon>Aspidochirotacea</taxon>
        <taxon>Aspidochirotida</taxon>
        <taxon>Stichopodidae</taxon>
        <taxon>Apostichopus</taxon>
    </lineage>
</organism>
<dbReference type="OrthoDB" id="16982at2759"/>
<dbReference type="AlphaFoldDB" id="A0A2G8KCH5"/>
<gene>
    <name evidence="2" type="ORF">BSL78_17437</name>
</gene>
<feature type="transmembrane region" description="Helical" evidence="1">
    <location>
        <begin position="12"/>
        <end position="30"/>
    </location>
</feature>
<keyword evidence="1" id="KW-0472">Membrane</keyword>
<feature type="transmembrane region" description="Helical" evidence="1">
    <location>
        <begin position="36"/>
        <end position="56"/>
    </location>
</feature>
<dbReference type="STRING" id="307972.A0A2G8KCH5"/>
<keyword evidence="3" id="KW-1185">Reference proteome</keyword>
<dbReference type="Proteomes" id="UP000230750">
    <property type="component" value="Unassembled WGS sequence"/>
</dbReference>
<comment type="caution">
    <text evidence="2">The sequence shown here is derived from an EMBL/GenBank/DDBJ whole genome shotgun (WGS) entry which is preliminary data.</text>
</comment>
<keyword evidence="1" id="KW-1133">Transmembrane helix</keyword>
<accession>A0A2G8KCH5</accession>
<evidence type="ECO:0000313" key="3">
    <source>
        <dbReference type="Proteomes" id="UP000230750"/>
    </source>
</evidence>
<protein>
    <submittedName>
        <fullName evidence="2">Uncharacterized protein</fullName>
    </submittedName>
</protein>